<gene>
    <name evidence="2" type="ORF">J40TS1_19680</name>
</gene>
<keyword evidence="2" id="KW-0378">Hydrolase</keyword>
<dbReference type="InterPro" id="IPR029058">
    <property type="entry name" value="AB_hydrolase_fold"/>
</dbReference>
<name>A0A920CWW8_9BACL</name>
<dbReference type="SUPFAM" id="SSF53474">
    <property type="entry name" value="alpha/beta-Hydrolases"/>
    <property type="match status" value="1"/>
</dbReference>
<reference evidence="2" key="1">
    <citation type="submission" date="2021-03" db="EMBL/GenBank/DDBJ databases">
        <title>Antimicrobial resistance genes in bacteria isolated from Japanese honey, and their potential for conferring macrolide and lincosamide resistance in the American foulbrood pathogen Paenibacillus larvae.</title>
        <authorList>
            <person name="Okamoto M."/>
            <person name="Kumagai M."/>
            <person name="Kanamori H."/>
            <person name="Takamatsu D."/>
        </authorList>
    </citation>
    <scope>NUCLEOTIDE SEQUENCE</scope>
    <source>
        <strain evidence="2">J40TS1</strain>
    </source>
</reference>
<dbReference type="Pfam" id="PF00561">
    <property type="entry name" value="Abhydrolase_1"/>
    <property type="match status" value="1"/>
</dbReference>
<protein>
    <submittedName>
        <fullName evidence="2">Alpha/beta hydrolase</fullName>
    </submittedName>
</protein>
<dbReference type="RefSeq" id="WP_213514591.1">
    <property type="nucleotide sequence ID" value="NZ_BOSE01000003.1"/>
</dbReference>
<dbReference type="PRINTS" id="PR00111">
    <property type="entry name" value="ABHYDROLASE"/>
</dbReference>
<evidence type="ECO:0000259" key="1">
    <source>
        <dbReference type="Pfam" id="PF00561"/>
    </source>
</evidence>
<proteinExistence type="predicted"/>
<comment type="caution">
    <text evidence="2">The sequence shown here is derived from an EMBL/GenBank/DDBJ whole genome shotgun (WGS) entry which is preliminary data.</text>
</comment>
<dbReference type="AlphaFoldDB" id="A0A920CWW8"/>
<dbReference type="GO" id="GO:0016787">
    <property type="term" value="F:hydrolase activity"/>
    <property type="evidence" value="ECO:0007669"/>
    <property type="project" value="UniProtKB-KW"/>
</dbReference>
<dbReference type="InterPro" id="IPR050266">
    <property type="entry name" value="AB_hydrolase_sf"/>
</dbReference>
<keyword evidence="3" id="KW-1185">Reference proteome</keyword>
<dbReference type="PANTHER" id="PTHR43798">
    <property type="entry name" value="MONOACYLGLYCEROL LIPASE"/>
    <property type="match status" value="1"/>
</dbReference>
<dbReference type="EMBL" id="BOSE01000003">
    <property type="protein sequence ID" value="GIP16326.1"/>
    <property type="molecule type" value="Genomic_DNA"/>
</dbReference>
<sequence length="271" mass="29341">MNLTLANASYLINEQLKLAYYDSDAVSDKPVVVLLHGYCGSSAYFSRLAPLLESSYRLLIPDLIGHGASTADTKPVYNLQEQAAWLAGWLQATGVQQAHVFGHSLGGYITLALAEHKPALLQSFGLLHSTALADSEQSQKNRELAVQTIEEQGVRAFVEGLIPKLIAADHPQRDELLRYGIEIGYQTAAEAAIGFARGMKERPARLSVIEQATLPVLLVAGAKDGVISNEATFSGRQASTHCQTIEEAGHMGMLEEPEQMAAILQQFIGKQ</sequence>
<dbReference type="Proteomes" id="UP000683139">
    <property type="component" value="Unassembled WGS sequence"/>
</dbReference>
<dbReference type="Gene3D" id="3.40.50.1820">
    <property type="entry name" value="alpha/beta hydrolase"/>
    <property type="match status" value="1"/>
</dbReference>
<evidence type="ECO:0000313" key="2">
    <source>
        <dbReference type="EMBL" id="GIP16326.1"/>
    </source>
</evidence>
<evidence type="ECO:0000313" key="3">
    <source>
        <dbReference type="Proteomes" id="UP000683139"/>
    </source>
</evidence>
<dbReference type="GO" id="GO:0016020">
    <property type="term" value="C:membrane"/>
    <property type="evidence" value="ECO:0007669"/>
    <property type="project" value="TreeGrafter"/>
</dbReference>
<feature type="domain" description="AB hydrolase-1" evidence="1">
    <location>
        <begin position="30"/>
        <end position="129"/>
    </location>
</feature>
<organism evidence="2 3">
    <name type="scientific">Paenibacillus montaniterrae</name>
    <dbReference type="NCBI Taxonomy" id="429341"/>
    <lineage>
        <taxon>Bacteria</taxon>
        <taxon>Bacillati</taxon>
        <taxon>Bacillota</taxon>
        <taxon>Bacilli</taxon>
        <taxon>Bacillales</taxon>
        <taxon>Paenibacillaceae</taxon>
        <taxon>Paenibacillus</taxon>
    </lineage>
</organism>
<dbReference type="PANTHER" id="PTHR43798:SF33">
    <property type="entry name" value="HYDROLASE, PUTATIVE (AFU_ORTHOLOGUE AFUA_2G14860)-RELATED"/>
    <property type="match status" value="1"/>
</dbReference>
<accession>A0A920CWW8</accession>
<dbReference type="InterPro" id="IPR000073">
    <property type="entry name" value="AB_hydrolase_1"/>
</dbReference>